<dbReference type="AlphaFoldDB" id="A0A0L6U6C8"/>
<accession>A0A0L6U6C8</accession>
<gene>
    <name evidence="2" type="ORF">VP01_952g8</name>
</gene>
<feature type="transmembrane region" description="Helical" evidence="1">
    <location>
        <begin position="142"/>
        <end position="159"/>
    </location>
</feature>
<keyword evidence="3" id="KW-1185">Reference proteome</keyword>
<evidence type="ECO:0000313" key="2">
    <source>
        <dbReference type="EMBL" id="KNZ44076.1"/>
    </source>
</evidence>
<dbReference type="VEuPathDB" id="FungiDB:VP01_952g8"/>
<dbReference type="STRING" id="27349.A0A0L6U6C8"/>
<proteinExistence type="predicted"/>
<organism evidence="2 3">
    <name type="scientific">Puccinia sorghi</name>
    <dbReference type="NCBI Taxonomy" id="27349"/>
    <lineage>
        <taxon>Eukaryota</taxon>
        <taxon>Fungi</taxon>
        <taxon>Dikarya</taxon>
        <taxon>Basidiomycota</taxon>
        <taxon>Pucciniomycotina</taxon>
        <taxon>Pucciniomycetes</taxon>
        <taxon>Pucciniales</taxon>
        <taxon>Pucciniaceae</taxon>
        <taxon>Puccinia</taxon>
    </lineage>
</organism>
<evidence type="ECO:0000313" key="3">
    <source>
        <dbReference type="Proteomes" id="UP000037035"/>
    </source>
</evidence>
<keyword evidence="1" id="KW-0472">Membrane</keyword>
<dbReference type="Proteomes" id="UP000037035">
    <property type="component" value="Unassembled WGS sequence"/>
</dbReference>
<keyword evidence="1" id="KW-1133">Transmembrane helix</keyword>
<evidence type="ECO:0000256" key="1">
    <source>
        <dbReference type="SAM" id="Phobius"/>
    </source>
</evidence>
<sequence>MSLKLLLSSHDELWYAPASINIVMLNLDASQNPKSSQDLSFKPPSLDSLTNNNLVSHLLILEYLSSCKTSASGSNKEEGKLQKNMTLKPLYHLHDIIINLFITYLIICAAAANLELDTNSTQSQALVTKKKELDKHIYCHNYTPFWLYLVAGVCGLMLASTNRRFASGATALGFLTAVEHIFKKNLAQCEVLETIWKKLGAYIDNLFIQPFFTPNCLFNFCALQIIQLITYDFLACHEIQLPEK</sequence>
<keyword evidence="1" id="KW-0812">Transmembrane</keyword>
<feature type="transmembrane region" description="Helical" evidence="1">
    <location>
        <begin position="90"/>
        <end position="112"/>
    </location>
</feature>
<protein>
    <submittedName>
        <fullName evidence="2">Uncharacterized protein</fullName>
    </submittedName>
</protein>
<dbReference type="EMBL" id="LAVV01015192">
    <property type="protein sequence ID" value="KNZ44076.1"/>
    <property type="molecule type" value="Genomic_DNA"/>
</dbReference>
<comment type="caution">
    <text evidence="2">The sequence shown here is derived from an EMBL/GenBank/DDBJ whole genome shotgun (WGS) entry which is preliminary data.</text>
</comment>
<reference evidence="2 3" key="1">
    <citation type="submission" date="2015-08" db="EMBL/GenBank/DDBJ databases">
        <title>Next Generation Sequencing and Analysis of the Genome of Puccinia sorghi L Schw, the Causal Agent of Maize Common Rust.</title>
        <authorList>
            <person name="Rochi L."/>
            <person name="Burguener G."/>
            <person name="Darino M."/>
            <person name="Turjanski A."/>
            <person name="Kreff E."/>
            <person name="Dieguez M.J."/>
            <person name="Sacco F."/>
        </authorList>
    </citation>
    <scope>NUCLEOTIDE SEQUENCE [LARGE SCALE GENOMIC DNA]</scope>
    <source>
        <strain evidence="2 3">RO10H11247</strain>
    </source>
</reference>
<name>A0A0L6U6C8_9BASI</name>